<dbReference type="EMBL" id="CACRXK020000279">
    <property type="protein sequence ID" value="CAB3980313.1"/>
    <property type="molecule type" value="Genomic_DNA"/>
</dbReference>
<proteinExistence type="predicted"/>
<comment type="caution">
    <text evidence="1">The sequence shown here is derived from an EMBL/GenBank/DDBJ whole genome shotgun (WGS) entry which is preliminary data.</text>
</comment>
<dbReference type="OrthoDB" id="9409434at2759"/>
<keyword evidence="2" id="KW-1185">Reference proteome</keyword>
<evidence type="ECO:0000313" key="1">
    <source>
        <dbReference type="EMBL" id="CAB3980313.1"/>
    </source>
</evidence>
<accession>A0A7D9DB86</accession>
<name>A0A7D9DB86_PARCT</name>
<evidence type="ECO:0000313" key="2">
    <source>
        <dbReference type="Proteomes" id="UP001152795"/>
    </source>
</evidence>
<gene>
    <name evidence="1" type="ORF">PACLA_8A044239</name>
</gene>
<dbReference type="AlphaFoldDB" id="A0A7D9DB86"/>
<reference evidence="1" key="1">
    <citation type="submission" date="2020-04" db="EMBL/GenBank/DDBJ databases">
        <authorList>
            <person name="Alioto T."/>
            <person name="Alioto T."/>
            <person name="Gomez Garrido J."/>
        </authorList>
    </citation>
    <scope>NUCLEOTIDE SEQUENCE</scope>
    <source>
        <strain evidence="1">A484AB</strain>
    </source>
</reference>
<organism evidence="1 2">
    <name type="scientific">Paramuricea clavata</name>
    <name type="common">Red gorgonian</name>
    <name type="synonym">Violescent sea-whip</name>
    <dbReference type="NCBI Taxonomy" id="317549"/>
    <lineage>
        <taxon>Eukaryota</taxon>
        <taxon>Metazoa</taxon>
        <taxon>Cnidaria</taxon>
        <taxon>Anthozoa</taxon>
        <taxon>Octocorallia</taxon>
        <taxon>Malacalcyonacea</taxon>
        <taxon>Plexauridae</taxon>
        <taxon>Paramuricea</taxon>
    </lineage>
</organism>
<dbReference type="Proteomes" id="UP001152795">
    <property type="component" value="Unassembled WGS sequence"/>
</dbReference>
<protein>
    <submittedName>
        <fullName evidence="1">Uncharacterized protein</fullName>
    </submittedName>
</protein>
<sequence length="342" mass="38560">MFPIVPRSKAHGVDFCGEDYLFYGYHYIIRSDAGVYMRSRNLNEGSNIEVFDLHYSCKGGDHYLANNGYFYIINGTKYRRVTNLNTDANAVAHPLHPNCQGGDHYLSMCGKFYIVYKDRGVYRRTTDMNKDSNAVEYPLHSSCNDGLYYWGCGQYAYVVRNGDWGPQYHTTSNMNNNSDNIDYSFAIDVVKFLPGGLATTHGRAFGTWKLLKCFENTSQITVDWSKQVSHQTGARRTKLSSIENNWNFTKSGSIGGVIPEILVKYQLSLNASYGGKSIDTTTESWDDVTTVTETVNVSVSPGEQICFWQYKVGLGGEDFLFCPEMKMTDCKVPPTETPLHSV</sequence>